<dbReference type="EMBL" id="GBXM01072310">
    <property type="protein sequence ID" value="JAH36267.1"/>
    <property type="molecule type" value="Transcribed_RNA"/>
</dbReference>
<dbReference type="AlphaFoldDB" id="A0A0E9S4Z9"/>
<dbReference type="EMBL" id="GBXM01065798">
    <property type="protein sequence ID" value="JAH42779.1"/>
    <property type="molecule type" value="Transcribed_RNA"/>
</dbReference>
<name>A0A0E9S4Z9_ANGAN</name>
<sequence length="50" mass="5895">MCSVMQGRSTLPRERQGREKLSRVPLTSGVQLQHFLLKQFREDTLRFAFD</sequence>
<dbReference type="EMBL" id="GBXM01076672">
    <property type="protein sequence ID" value="JAH31905.1"/>
    <property type="molecule type" value="Transcribed_RNA"/>
</dbReference>
<reference evidence="2" key="1">
    <citation type="submission" date="2014-11" db="EMBL/GenBank/DDBJ databases">
        <authorList>
            <person name="Amaro Gonzalez C."/>
        </authorList>
    </citation>
    <scope>NUCLEOTIDE SEQUENCE</scope>
</reference>
<protein>
    <submittedName>
        <fullName evidence="2">Uncharacterized protein</fullName>
    </submittedName>
</protein>
<feature type="compositionally biased region" description="Basic and acidic residues" evidence="1">
    <location>
        <begin position="11"/>
        <end position="22"/>
    </location>
</feature>
<reference evidence="2" key="2">
    <citation type="journal article" date="2015" name="Fish Shellfish Immunol.">
        <title>Early steps in the European eel (Anguilla anguilla)-Vibrio vulnificus interaction in the gills: Role of the RtxA13 toxin.</title>
        <authorList>
            <person name="Callol A."/>
            <person name="Pajuelo D."/>
            <person name="Ebbesson L."/>
            <person name="Teles M."/>
            <person name="MacKenzie S."/>
            <person name="Amaro C."/>
        </authorList>
    </citation>
    <scope>NUCLEOTIDE SEQUENCE</scope>
</reference>
<accession>A0A0E9S4Z9</accession>
<proteinExistence type="predicted"/>
<feature type="region of interest" description="Disordered" evidence="1">
    <location>
        <begin position="1"/>
        <end position="22"/>
    </location>
</feature>
<evidence type="ECO:0000313" key="2">
    <source>
        <dbReference type="EMBL" id="JAH36267.1"/>
    </source>
</evidence>
<evidence type="ECO:0000256" key="1">
    <source>
        <dbReference type="SAM" id="MobiDB-lite"/>
    </source>
</evidence>
<organism evidence="2">
    <name type="scientific">Anguilla anguilla</name>
    <name type="common">European freshwater eel</name>
    <name type="synonym">Muraena anguilla</name>
    <dbReference type="NCBI Taxonomy" id="7936"/>
    <lineage>
        <taxon>Eukaryota</taxon>
        <taxon>Metazoa</taxon>
        <taxon>Chordata</taxon>
        <taxon>Craniata</taxon>
        <taxon>Vertebrata</taxon>
        <taxon>Euteleostomi</taxon>
        <taxon>Actinopterygii</taxon>
        <taxon>Neopterygii</taxon>
        <taxon>Teleostei</taxon>
        <taxon>Anguilliformes</taxon>
        <taxon>Anguillidae</taxon>
        <taxon>Anguilla</taxon>
    </lineage>
</organism>